<dbReference type="PROSITE" id="PS00022">
    <property type="entry name" value="EGF_1"/>
    <property type="match status" value="1"/>
</dbReference>
<sequence length="247" mass="27577">MLLWFIAVRSDQYELFWAFTPTIDLDGPLMQPVLGFEQSMVMHLTHYFMNSPSDVHAGLTISANRNGCTLPMVSGGVVALIISISRRLLVKCLMKFSTSIFMLRTKSITQFSETALCIVPIRPKIKVYFFDYPTPTPHKECQNGGIMSPNNTSCFCTPGFTGTYCEHIVCYNGGTPQGLQCNCVPGWSGEFCEFDCSCYSSAVLVRNGLCAVEDGLHLSHGGEKLIVFKHNVFIQIFRLASIYFNIF</sequence>
<dbReference type="Gene3D" id="2.10.25.10">
    <property type="entry name" value="Laminin"/>
    <property type="match status" value="1"/>
</dbReference>
<dbReference type="CDD" id="cd00054">
    <property type="entry name" value="EGF_CA"/>
    <property type="match status" value="1"/>
</dbReference>
<evidence type="ECO:0000313" key="3">
    <source>
        <dbReference type="Proteomes" id="UP000095283"/>
    </source>
</evidence>
<keyword evidence="1" id="KW-0245">EGF-like domain</keyword>
<dbReference type="PROSITE" id="PS50026">
    <property type="entry name" value="EGF_3"/>
    <property type="match status" value="1"/>
</dbReference>
<dbReference type="SUPFAM" id="SSF57196">
    <property type="entry name" value="EGF/Laminin"/>
    <property type="match status" value="1"/>
</dbReference>
<dbReference type="Proteomes" id="UP000095283">
    <property type="component" value="Unplaced"/>
</dbReference>
<feature type="disulfide bond" evidence="1">
    <location>
        <begin position="183"/>
        <end position="192"/>
    </location>
</feature>
<evidence type="ECO:0000259" key="2">
    <source>
        <dbReference type="PROSITE" id="PS50026"/>
    </source>
</evidence>
<accession>A0A1I7XVP9</accession>
<evidence type="ECO:0000313" key="4">
    <source>
        <dbReference type="WBParaSite" id="Hba_21452"/>
    </source>
</evidence>
<name>A0A1I7XVP9_HETBA</name>
<protein>
    <submittedName>
        <fullName evidence="4">EGF-like domain-containing protein</fullName>
    </submittedName>
</protein>
<keyword evidence="1" id="KW-1015">Disulfide bond</keyword>
<comment type="caution">
    <text evidence="1">Lacks conserved residue(s) required for the propagation of feature annotation.</text>
</comment>
<dbReference type="PANTHER" id="PTHR47324">
    <property type="entry name" value="PROTEIN IRG-7-RELATED"/>
    <property type="match status" value="1"/>
</dbReference>
<dbReference type="WBParaSite" id="Hba_21452">
    <property type="protein sequence ID" value="Hba_21452"/>
    <property type="gene ID" value="Hba_21452"/>
</dbReference>
<feature type="domain" description="EGF-like" evidence="2">
    <location>
        <begin position="161"/>
        <end position="193"/>
    </location>
</feature>
<reference evidence="4" key="1">
    <citation type="submission" date="2016-11" db="UniProtKB">
        <authorList>
            <consortium name="WormBaseParasite"/>
        </authorList>
    </citation>
    <scope>IDENTIFICATION</scope>
</reference>
<dbReference type="PANTHER" id="PTHR47324:SF1">
    <property type="entry name" value="EGF-LIKE DOMAIN-CONTAINING PROTEIN-RELATED"/>
    <property type="match status" value="1"/>
</dbReference>
<dbReference type="AlphaFoldDB" id="A0A1I7XVP9"/>
<keyword evidence="3" id="KW-1185">Reference proteome</keyword>
<organism evidence="3 4">
    <name type="scientific">Heterorhabditis bacteriophora</name>
    <name type="common">Entomopathogenic nematode worm</name>
    <dbReference type="NCBI Taxonomy" id="37862"/>
    <lineage>
        <taxon>Eukaryota</taxon>
        <taxon>Metazoa</taxon>
        <taxon>Ecdysozoa</taxon>
        <taxon>Nematoda</taxon>
        <taxon>Chromadorea</taxon>
        <taxon>Rhabditida</taxon>
        <taxon>Rhabditina</taxon>
        <taxon>Rhabditomorpha</taxon>
        <taxon>Strongyloidea</taxon>
        <taxon>Heterorhabditidae</taxon>
        <taxon>Heterorhabditis</taxon>
    </lineage>
</organism>
<evidence type="ECO:0000256" key="1">
    <source>
        <dbReference type="PROSITE-ProRule" id="PRU00076"/>
    </source>
</evidence>
<dbReference type="InterPro" id="IPR000742">
    <property type="entry name" value="EGF"/>
</dbReference>
<dbReference type="InterPro" id="IPR053295">
    <property type="entry name" value="Innate_immunity_reg"/>
</dbReference>
<proteinExistence type="predicted"/>